<gene>
    <name evidence="1" type="ORF">SDC9_42872</name>
</gene>
<organism evidence="1">
    <name type="scientific">bioreactor metagenome</name>
    <dbReference type="NCBI Taxonomy" id="1076179"/>
    <lineage>
        <taxon>unclassified sequences</taxon>
        <taxon>metagenomes</taxon>
        <taxon>ecological metagenomes</taxon>
    </lineage>
</organism>
<accession>A0A644VZV5</accession>
<dbReference type="AlphaFoldDB" id="A0A644VZV5"/>
<evidence type="ECO:0000313" key="1">
    <source>
        <dbReference type="EMBL" id="MPL96690.1"/>
    </source>
</evidence>
<reference evidence="1" key="1">
    <citation type="submission" date="2019-08" db="EMBL/GenBank/DDBJ databases">
        <authorList>
            <person name="Kucharzyk K."/>
            <person name="Murdoch R.W."/>
            <person name="Higgins S."/>
            <person name="Loffler F."/>
        </authorList>
    </citation>
    <scope>NUCLEOTIDE SEQUENCE</scope>
</reference>
<comment type="caution">
    <text evidence="1">The sequence shown here is derived from an EMBL/GenBank/DDBJ whole genome shotgun (WGS) entry which is preliminary data.</text>
</comment>
<sequence>MPASRRPASRATFTFSGQIRPDSFAEFAAHRAARLSVALDTVALDATAARLRVAGAPDLLDAFEMAMSLGPADCLVREVERNDNDND</sequence>
<proteinExistence type="predicted"/>
<protein>
    <recommendedName>
        <fullName evidence="2">Acylphosphatase-like domain-containing protein</fullName>
    </recommendedName>
</protein>
<evidence type="ECO:0008006" key="2">
    <source>
        <dbReference type="Google" id="ProtNLM"/>
    </source>
</evidence>
<name>A0A644VZV5_9ZZZZ</name>
<dbReference type="EMBL" id="VSSQ01000521">
    <property type="protein sequence ID" value="MPL96690.1"/>
    <property type="molecule type" value="Genomic_DNA"/>
</dbReference>